<dbReference type="GO" id="GO:0005829">
    <property type="term" value="C:cytosol"/>
    <property type="evidence" value="ECO:0007669"/>
    <property type="project" value="TreeGrafter"/>
</dbReference>
<dbReference type="SMART" id="SM00862">
    <property type="entry name" value="Trans_reg_C"/>
    <property type="match status" value="1"/>
</dbReference>
<keyword evidence="1 3" id="KW-0238">DNA-binding</keyword>
<dbReference type="SUPFAM" id="SSF52172">
    <property type="entry name" value="CheY-like"/>
    <property type="match status" value="1"/>
</dbReference>
<dbReference type="RefSeq" id="WP_176929574.1">
    <property type="nucleotide sequence ID" value="NZ_FNET01000004.1"/>
</dbReference>
<dbReference type="InterPro" id="IPR001789">
    <property type="entry name" value="Sig_transdc_resp-reg_receiver"/>
</dbReference>
<dbReference type="InterPro" id="IPR036388">
    <property type="entry name" value="WH-like_DNA-bd_sf"/>
</dbReference>
<dbReference type="SMART" id="SM00448">
    <property type="entry name" value="REC"/>
    <property type="match status" value="1"/>
</dbReference>
<dbReference type="PANTHER" id="PTHR48111:SF36">
    <property type="entry name" value="TRANSCRIPTIONAL REGULATORY PROTEIN CUTR"/>
    <property type="match status" value="1"/>
</dbReference>
<evidence type="ECO:0000259" key="5">
    <source>
        <dbReference type="PROSITE" id="PS51755"/>
    </source>
</evidence>
<dbReference type="Pfam" id="PF00072">
    <property type="entry name" value="Response_reg"/>
    <property type="match status" value="1"/>
</dbReference>
<dbReference type="InterPro" id="IPR011006">
    <property type="entry name" value="CheY-like_superfamily"/>
</dbReference>
<feature type="domain" description="Response regulatory" evidence="4">
    <location>
        <begin position="11"/>
        <end position="125"/>
    </location>
</feature>
<dbReference type="GO" id="GO:0000976">
    <property type="term" value="F:transcription cis-regulatory region binding"/>
    <property type="evidence" value="ECO:0007669"/>
    <property type="project" value="TreeGrafter"/>
</dbReference>
<feature type="domain" description="OmpR/PhoB-type" evidence="5">
    <location>
        <begin position="133"/>
        <end position="228"/>
    </location>
</feature>
<dbReference type="GO" id="GO:0000156">
    <property type="term" value="F:phosphorelay response regulator activity"/>
    <property type="evidence" value="ECO:0007669"/>
    <property type="project" value="TreeGrafter"/>
</dbReference>
<accession>A0A1G8YGM9</accession>
<dbReference type="GO" id="GO:0006355">
    <property type="term" value="P:regulation of DNA-templated transcription"/>
    <property type="evidence" value="ECO:0007669"/>
    <property type="project" value="InterPro"/>
</dbReference>
<dbReference type="PANTHER" id="PTHR48111">
    <property type="entry name" value="REGULATOR OF RPOS"/>
    <property type="match status" value="1"/>
</dbReference>
<evidence type="ECO:0000313" key="7">
    <source>
        <dbReference type="Proteomes" id="UP000199682"/>
    </source>
</evidence>
<dbReference type="Proteomes" id="UP000199682">
    <property type="component" value="Unassembled WGS sequence"/>
</dbReference>
<dbReference type="PROSITE" id="PS51755">
    <property type="entry name" value="OMPR_PHOB"/>
    <property type="match status" value="1"/>
</dbReference>
<dbReference type="CDD" id="cd00383">
    <property type="entry name" value="trans_reg_C"/>
    <property type="match status" value="1"/>
</dbReference>
<dbReference type="GO" id="GO:0032993">
    <property type="term" value="C:protein-DNA complex"/>
    <property type="evidence" value="ECO:0007669"/>
    <property type="project" value="TreeGrafter"/>
</dbReference>
<gene>
    <name evidence="6" type="ORF">SAMN04488074_10434</name>
</gene>
<feature type="DNA-binding region" description="OmpR/PhoB-type" evidence="3">
    <location>
        <begin position="133"/>
        <end position="228"/>
    </location>
</feature>
<dbReference type="InterPro" id="IPR001867">
    <property type="entry name" value="OmpR/PhoB-type_DNA-bd"/>
</dbReference>
<dbReference type="InterPro" id="IPR039420">
    <property type="entry name" value="WalR-like"/>
</dbReference>
<evidence type="ECO:0000256" key="1">
    <source>
        <dbReference type="ARBA" id="ARBA00023125"/>
    </source>
</evidence>
<dbReference type="AlphaFoldDB" id="A0A1G8YGM9"/>
<feature type="modified residue" description="4-aspartylphosphate" evidence="2">
    <location>
        <position position="60"/>
    </location>
</feature>
<protein>
    <submittedName>
        <fullName evidence="6">Response regulator receiver domain-containing protein</fullName>
    </submittedName>
</protein>
<sequence length="230" mass="25816">MTRPAGVVLPRVLLVEDYEDTRIALVVELEAAGFEVDDAEDIAGADRALNSNDYDCVVFDRLLPDGDSITYVHRRRREGWATPVLFLTQLDSVTDRVAGFDHGGDDYVVKPCDMAVVTARVQAMCRRAGRARPSVLRHADLEVDCARRETRRGGVLLILSHKEFAVLEHLISRAGTTVTRSELIEHCWDTSTDPMSNVVDKVVKRLRQKLLEPELIHTVRGVGFRLEAQR</sequence>
<dbReference type="Gene3D" id="3.40.50.2300">
    <property type="match status" value="1"/>
</dbReference>
<evidence type="ECO:0000256" key="3">
    <source>
        <dbReference type="PROSITE-ProRule" id="PRU01091"/>
    </source>
</evidence>
<evidence type="ECO:0000313" key="6">
    <source>
        <dbReference type="EMBL" id="SDK01574.1"/>
    </source>
</evidence>
<dbReference type="EMBL" id="FNET01000004">
    <property type="protein sequence ID" value="SDK01574.1"/>
    <property type="molecule type" value="Genomic_DNA"/>
</dbReference>
<reference evidence="7" key="1">
    <citation type="submission" date="2016-10" db="EMBL/GenBank/DDBJ databases">
        <authorList>
            <person name="Varghese N."/>
            <person name="Submissions S."/>
        </authorList>
    </citation>
    <scope>NUCLEOTIDE SEQUENCE [LARGE SCALE GENOMIC DNA]</scope>
    <source>
        <strain evidence="7">DSM 44796</strain>
    </source>
</reference>
<dbReference type="Gene3D" id="1.10.10.10">
    <property type="entry name" value="Winged helix-like DNA-binding domain superfamily/Winged helix DNA-binding domain"/>
    <property type="match status" value="1"/>
</dbReference>
<evidence type="ECO:0000259" key="4">
    <source>
        <dbReference type="PROSITE" id="PS50110"/>
    </source>
</evidence>
<proteinExistence type="predicted"/>
<evidence type="ECO:0000256" key="2">
    <source>
        <dbReference type="PROSITE-ProRule" id="PRU00169"/>
    </source>
</evidence>
<dbReference type="Pfam" id="PF00486">
    <property type="entry name" value="Trans_reg_C"/>
    <property type="match status" value="1"/>
</dbReference>
<dbReference type="Gene3D" id="6.10.250.690">
    <property type="match status" value="1"/>
</dbReference>
<dbReference type="PROSITE" id="PS50110">
    <property type="entry name" value="RESPONSE_REGULATORY"/>
    <property type="match status" value="1"/>
</dbReference>
<organism evidence="6 7">
    <name type="scientific">Lentzea albidocapillata subsp. violacea</name>
    <dbReference type="NCBI Taxonomy" id="128104"/>
    <lineage>
        <taxon>Bacteria</taxon>
        <taxon>Bacillati</taxon>
        <taxon>Actinomycetota</taxon>
        <taxon>Actinomycetes</taxon>
        <taxon>Pseudonocardiales</taxon>
        <taxon>Pseudonocardiaceae</taxon>
        <taxon>Lentzea</taxon>
    </lineage>
</organism>
<keyword evidence="2" id="KW-0597">Phosphoprotein</keyword>
<name>A0A1G8YGM9_9PSEU</name>